<evidence type="ECO:0000256" key="10">
    <source>
        <dbReference type="ARBA" id="ARBA00023201"/>
    </source>
</evidence>
<feature type="transmembrane region" description="Helical" evidence="13">
    <location>
        <begin position="73"/>
        <end position="94"/>
    </location>
</feature>
<feature type="transmembrane region" description="Helical" evidence="13">
    <location>
        <begin position="151"/>
        <end position="173"/>
    </location>
</feature>
<proteinExistence type="inferred from homology"/>
<evidence type="ECO:0000256" key="6">
    <source>
        <dbReference type="ARBA" id="ARBA00022989"/>
    </source>
</evidence>
<dbReference type="InterPro" id="IPR051163">
    <property type="entry name" value="Sodium:Solute_Symporter_SSF"/>
</dbReference>
<evidence type="ECO:0000256" key="3">
    <source>
        <dbReference type="ARBA" id="ARBA00022448"/>
    </source>
</evidence>
<evidence type="ECO:0000313" key="15">
    <source>
        <dbReference type="Proteomes" id="UP000014760"/>
    </source>
</evidence>
<evidence type="ECO:0000256" key="11">
    <source>
        <dbReference type="RuleBase" id="RU362091"/>
    </source>
</evidence>
<keyword evidence="6 13" id="KW-1133">Transmembrane helix</keyword>
<keyword evidence="8" id="KW-0406">Ion transport</keyword>
<feature type="transmembrane region" description="Helical" evidence="13">
    <location>
        <begin position="406"/>
        <end position="430"/>
    </location>
</feature>
<feature type="transmembrane region" description="Helical" evidence="13">
    <location>
        <begin position="262"/>
        <end position="281"/>
    </location>
</feature>
<sequence>MHQRKRVSPYLEYTDDGDLVPSPDRKSFHWADYLVFAAFLLAYIGIGAFQAIRNTFATKKENADDFLVGGRSMSILPVSISVLSAFLSAILILGTPAEIYTEGTQYWMYVIGQMFSCIFAALLFVPLLYPLRLTSSYEYLELRFGSRMAKLTGTLILIVMQLLYMGVALYSPATALYAVTGFEEWLNILIGGIVSIIYSALGGMKASVWTSVIQSAIMAAGVLAVIIQGSVDLGGIEHIWKRNEEGGRVEFFNFDPNPLTRHSFWTLVVGGTLGWLGTYGVNQSSVQRFCSVPTIKAARIVVLLNVPGLLFFMTICSLSGMTIFAWYDYVGCDPLKAGYIDNPNQLIPYYVMDRLGYPTVPGIFLACLFAGALSSVSSSLGALAAVTWEDMLKWRFGHLDNTRQMLIIKSLVVIYGAAGIGMAFMCQSLGGTVLQMSLSFTGAATGPLLGLFFLGSCFPMANWIGAVVGGACGLALPLWMSSGAYDLDVFNDQALNSSTFNCTNFTMPTNVTLPPTADEITGLSRLYLVSYLWYSPIGMATVVVVGLIVSLCTGLTDPMEVPAKYHMAIMDRLCCCLPYKTLHVMRCKYDMAHAYDEEEDEEIVVKAKEKEMNDYTYDNVALDNDSTPYYSTINPSTPAEFDESNYAMDENKPATNNGSVIKDDNPDLETFRL</sequence>
<feature type="transmembrane region" description="Helical" evidence="13">
    <location>
        <begin position="531"/>
        <end position="555"/>
    </location>
</feature>
<dbReference type="InterPro" id="IPR001734">
    <property type="entry name" value="Na/solute_symporter"/>
</dbReference>
<evidence type="ECO:0000256" key="5">
    <source>
        <dbReference type="ARBA" id="ARBA00022692"/>
    </source>
</evidence>
<dbReference type="InterPro" id="IPR038377">
    <property type="entry name" value="Na/Glc_symporter_sf"/>
</dbReference>
<feature type="transmembrane region" description="Helical" evidence="13">
    <location>
        <begin position="106"/>
        <end position="131"/>
    </location>
</feature>
<keyword evidence="10" id="KW-0739">Sodium transport</keyword>
<name>X1ZAL9_CAPTE</name>
<feature type="transmembrane region" description="Helical" evidence="13">
    <location>
        <begin position="436"/>
        <end position="454"/>
    </location>
</feature>
<feature type="transmembrane region" description="Helical" evidence="13">
    <location>
        <begin position="362"/>
        <end position="386"/>
    </location>
</feature>
<evidence type="ECO:0000256" key="7">
    <source>
        <dbReference type="ARBA" id="ARBA00023053"/>
    </source>
</evidence>
<feature type="transmembrane region" description="Helical" evidence="13">
    <location>
        <begin position="185"/>
        <end position="201"/>
    </location>
</feature>
<evidence type="ECO:0000256" key="4">
    <source>
        <dbReference type="ARBA" id="ARBA00022475"/>
    </source>
</evidence>
<accession>X1ZAL9</accession>
<evidence type="ECO:0000313" key="14">
    <source>
        <dbReference type="EnsemblMetazoa" id="CapteP166259"/>
    </source>
</evidence>
<dbReference type="EnsemblMetazoa" id="CapteT166259">
    <property type="protein sequence ID" value="CapteP166259"/>
    <property type="gene ID" value="CapteG166259"/>
</dbReference>
<dbReference type="OrthoDB" id="6132759at2759"/>
<keyword evidence="15" id="KW-1185">Reference proteome</keyword>
<evidence type="ECO:0000256" key="13">
    <source>
        <dbReference type="SAM" id="Phobius"/>
    </source>
</evidence>
<keyword evidence="9 13" id="KW-0472">Membrane</keyword>
<dbReference type="Proteomes" id="UP000014760">
    <property type="component" value="Unassembled WGS sequence"/>
</dbReference>
<dbReference type="Gene3D" id="1.20.1730.10">
    <property type="entry name" value="Sodium/glucose cotransporter"/>
    <property type="match status" value="1"/>
</dbReference>
<feature type="transmembrane region" description="Helical" evidence="13">
    <location>
        <begin position="302"/>
        <end position="327"/>
    </location>
</feature>
<evidence type="ECO:0000256" key="1">
    <source>
        <dbReference type="ARBA" id="ARBA00004651"/>
    </source>
</evidence>
<organism evidence="14 15">
    <name type="scientific">Capitella teleta</name>
    <name type="common">Polychaete worm</name>
    <dbReference type="NCBI Taxonomy" id="283909"/>
    <lineage>
        <taxon>Eukaryota</taxon>
        <taxon>Metazoa</taxon>
        <taxon>Spiralia</taxon>
        <taxon>Lophotrochozoa</taxon>
        <taxon>Annelida</taxon>
        <taxon>Polychaeta</taxon>
        <taxon>Sedentaria</taxon>
        <taxon>Scolecida</taxon>
        <taxon>Capitellidae</taxon>
        <taxon>Capitella</taxon>
    </lineage>
</organism>
<feature type="region of interest" description="Disordered" evidence="12">
    <location>
        <begin position="638"/>
        <end position="666"/>
    </location>
</feature>
<dbReference type="EMBL" id="AMQN01000412">
    <property type="status" value="NOT_ANNOTATED_CDS"/>
    <property type="molecule type" value="Genomic_DNA"/>
</dbReference>
<feature type="transmembrane region" description="Helical" evidence="13">
    <location>
        <begin position="33"/>
        <end position="52"/>
    </location>
</feature>
<feature type="transmembrane region" description="Helical" evidence="13">
    <location>
        <begin position="208"/>
        <end position="227"/>
    </location>
</feature>
<dbReference type="Pfam" id="PF00474">
    <property type="entry name" value="SSF"/>
    <property type="match status" value="1"/>
</dbReference>
<dbReference type="GO" id="GO:0015293">
    <property type="term" value="F:symporter activity"/>
    <property type="evidence" value="ECO:0007669"/>
    <property type="project" value="TreeGrafter"/>
</dbReference>
<evidence type="ECO:0008006" key="16">
    <source>
        <dbReference type="Google" id="ProtNLM"/>
    </source>
</evidence>
<protein>
    <recommendedName>
        <fullName evidence="16">Sodium-coupled monocarboxylate transporter 1</fullName>
    </recommendedName>
</protein>
<comment type="subcellular location">
    <subcellularLocation>
        <location evidence="1">Cell membrane</location>
        <topology evidence="1">Multi-pass membrane protein</topology>
    </subcellularLocation>
</comment>
<keyword evidence="5 13" id="KW-0812">Transmembrane</keyword>
<dbReference type="PANTHER" id="PTHR42985:SF40">
    <property type="entry name" value="LD47995P-RELATED"/>
    <property type="match status" value="1"/>
</dbReference>
<reference evidence="15" key="1">
    <citation type="submission" date="2012-12" db="EMBL/GenBank/DDBJ databases">
        <authorList>
            <person name="Hellsten U."/>
            <person name="Grimwood J."/>
            <person name="Chapman J.A."/>
            <person name="Shapiro H."/>
            <person name="Aerts A."/>
            <person name="Otillar R.P."/>
            <person name="Terry A.Y."/>
            <person name="Boore J.L."/>
            <person name="Simakov O."/>
            <person name="Marletaz F."/>
            <person name="Cho S.-J."/>
            <person name="Edsinger-Gonzales E."/>
            <person name="Havlak P."/>
            <person name="Kuo D.-H."/>
            <person name="Larsson T."/>
            <person name="Lv J."/>
            <person name="Arendt D."/>
            <person name="Savage R."/>
            <person name="Osoegawa K."/>
            <person name="de Jong P."/>
            <person name="Lindberg D.R."/>
            <person name="Seaver E.C."/>
            <person name="Weisblat D.A."/>
            <person name="Putnam N.H."/>
            <person name="Grigoriev I.V."/>
            <person name="Rokhsar D.S."/>
        </authorList>
    </citation>
    <scope>NUCLEOTIDE SEQUENCE</scope>
    <source>
        <strain evidence="15">I ESC-2004</strain>
    </source>
</reference>
<dbReference type="GO" id="GO:0005886">
    <property type="term" value="C:plasma membrane"/>
    <property type="evidence" value="ECO:0007669"/>
    <property type="project" value="UniProtKB-SubCell"/>
</dbReference>
<evidence type="ECO:0000256" key="2">
    <source>
        <dbReference type="ARBA" id="ARBA00006434"/>
    </source>
</evidence>
<dbReference type="PANTHER" id="PTHR42985">
    <property type="entry name" value="SODIUM-COUPLED MONOCARBOXYLATE TRANSPORTER"/>
    <property type="match status" value="1"/>
</dbReference>
<dbReference type="HOGENOM" id="CLU_018808_11_1_1"/>
<reference evidence="14" key="3">
    <citation type="submission" date="2015-06" db="UniProtKB">
        <authorList>
            <consortium name="EnsemblMetazoa"/>
        </authorList>
    </citation>
    <scope>IDENTIFICATION</scope>
</reference>
<comment type="similarity">
    <text evidence="2 11">Belongs to the sodium:solute symporter (SSF) (TC 2.A.21) family.</text>
</comment>
<keyword evidence="3" id="KW-0813">Transport</keyword>
<dbReference type="AlphaFoldDB" id="X1ZAL9"/>
<dbReference type="PROSITE" id="PS50283">
    <property type="entry name" value="NA_SOLUT_SYMP_3"/>
    <property type="match status" value="1"/>
</dbReference>
<feature type="transmembrane region" description="Helical" evidence="13">
    <location>
        <begin position="461"/>
        <end position="480"/>
    </location>
</feature>
<evidence type="ECO:0000256" key="8">
    <source>
        <dbReference type="ARBA" id="ARBA00023065"/>
    </source>
</evidence>
<keyword evidence="4" id="KW-1003">Cell membrane</keyword>
<dbReference type="NCBIfam" id="TIGR00813">
    <property type="entry name" value="sss"/>
    <property type="match status" value="1"/>
</dbReference>
<evidence type="ECO:0000256" key="12">
    <source>
        <dbReference type="SAM" id="MobiDB-lite"/>
    </source>
</evidence>
<dbReference type="OMA" id="TQGEYLM"/>
<keyword evidence="7" id="KW-0915">Sodium</keyword>
<dbReference type="GO" id="GO:0006814">
    <property type="term" value="P:sodium ion transport"/>
    <property type="evidence" value="ECO:0007669"/>
    <property type="project" value="UniProtKB-KW"/>
</dbReference>
<evidence type="ECO:0000256" key="9">
    <source>
        <dbReference type="ARBA" id="ARBA00023136"/>
    </source>
</evidence>
<dbReference type="CDD" id="cd11492">
    <property type="entry name" value="SLC5sbd_NIS-SMVT"/>
    <property type="match status" value="1"/>
</dbReference>
<reference evidence="15" key="2">
    <citation type="journal article" date="2013" name="Nature">
        <title>Insights into bilaterian evolution from three spiralian genomes.</title>
        <authorList>
            <person name="Simakov O."/>
            <person name="Marletaz F."/>
            <person name="Cho S.J."/>
            <person name="Edsinger-Gonzales E."/>
            <person name="Havlak P."/>
            <person name="Hellsten U."/>
            <person name="Kuo D.H."/>
            <person name="Larsson T."/>
            <person name="Lv J."/>
            <person name="Arendt D."/>
            <person name="Savage R."/>
            <person name="Osoegawa K."/>
            <person name="de Jong P."/>
            <person name="Grimwood J."/>
            <person name="Chapman J.A."/>
            <person name="Shapiro H."/>
            <person name="Aerts A."/>
            <person name="Otillar R.P."/>
            <person name="Terry A.Y."/>
            <person name="Boore J.L."/>
            <person name="Grigoriev I.V."/>
            <person name="Lindberg D.R."/>
            <person name="Seaver E.C."/>
            <person name="Weisblat D.A."/>
            <person name="Putnam N.H."/>
            <person name="Rokhsar D.S."/>
        </authorList>
    </citation>
    <scope>NUCLEOTIDE SEQUENCE</scope>
    <source>
        <strain evidence="15">I ESC-2004</strain>
    </source>
</reference>